<protein>
    <recommendedName>
        <fullName evidence="12">Chaperone protein ClpB</fullName>
    </recommendedName>
</protein>
<dbReference type="InterPro" id="IPR041546">
    <property type="entry name" value="ClpA/ClpB_AAA_lid"/>
</dbReference>
<feature type="region of interest" description="Disordered" evidence="13">
    <location>
        <begin position="518"/>
        <end position="537"/>
    </location>
</feature>
<dbReference type="CDD" id="cd19499">
    <property type="entry name" value="RecA-like_ClpB_Hsp104-like"/>
    <property type="match status" value="1"/>
</dbReference>
<dbReference type="SMART" id="SM00382">
    <property type="entry name" value="AAA"/>
    <property type="match status" value="2"/>
</dbReference>
<keyword evidence="15" id="KW-0645">Protease</keyword>
<keyword evidence="8 11" id="KW-0143">Chaperone</keyword>
<gene>
    <name evidence="12" type="primary">clpB</name>
    <name evidence="15" type="ORF">GA0061077_1004</name>
</gene>
<dbReference type="PROSITE" id="PS00871">
    <property type="entry name" value="CLPAB_2"/>
    <property type="match status" value="1"/>
</dbReference>
<name>A0A1C4H526_9BIFI</name>
<feature type="domain" description="Clp R" evidence="14">
    <location>
        <begin position="1"/>
        <end position="147"/>
    </location>
</feature>
<evidence type="ECO:0000259" key="14">
    <source>
        <dbReference type="PROSITE" id="PS51903"/>
    </source>
</evidence>
<dbReference type="FunFam" id="1.10.8.60:FF:000017">
    <property type="entry name" value="ATP-dependent chaperone ClpB"/>
    <property type="match status" value="1"/>
</dbReference>
<dbReference type="SUPFAM" id="SSF52540">
    <property type="entry name" value="P-loop containing nucleoside triphosphate hydrolases"/>
    <property type="match status" value="2"/>
</dbReference>
<dbReference type="Gene3D" id="3.40.50.300">
    <property type="entry name" value="P-loop containing nucleotide triphosphate hydrolases"/>
    <property type="match status" value="3"/>
</dbReference>
<evidence type="ECO:0000256" key="3">
    <source>
        <dbReference type="ARBA" id="ARBA00022737"/>
    </source>
</evidence>
<dbReference type="STRING" id="1505727.GA0061077_1004"/>
<dbReference type="SMART" id="SM01086">
    <property type="entry name" value="ClpB_D2-small"/>
    <property type="match status" value="1"/>
</dbReference>
<evidence type="ECO:0000256" key="2">
    <source>
        <dbReference type="ARBA" id="ARBA00008675"/>
    </source>
</evidence>
<keyword evidence="12" id="KW-0963">Cytoplasm</keyword>
<dbReference type="InterPro" id="IPR017730">
    <property type="entry name" value="Chaperonin_ClpB"/>
</dbReference>
<evidence type="ECO:0000256" key="1">
    <source>
        <dbReference type="ARBA" id="ARBA00004496"/>
    </source>
</evidence>
<dbReference type="InterPro" id="IPR001270">
    <property type="entry name" value="ClpA/B"/>
</dbReference>
<dbReference type="Pfam" id="PF10431">
    <property type="entry name" value="ClpB_D2-small"/>
    <property type="match status" value="1"/>
</dbReference>
<dbReference type="PROSITE" id="PS00870">
    <property type="entry name" value="CLPAB_1"/>
    <property type="match status" value="1"/>
</dbReference>
<proteinExistence type="inferred from homology"/>
<dbReference type="PANTHER" id="PTHR11638">
    <property type="entry name" value="ATP-DEPENDENT CLP PROTEASE"/>
    <property type="match status" value="1"/>
</dbReference>
<evidence type="ECO:0000256" key="13">
    <source>
        <dbReference type="SAM" id="MobiDB-lite"/>
    </source>
</evidence>
<dbReference type="PROSITE" id="PS51903">
    <property type="entry name" value="CLP_R"/>
    <property type="match status" value="1"/>
</dbReference>
<dbReference type="FunFam" id="3.40.50.300:FF:000010">
    <property type="entry name" value="Chaperone clpB 1, putative"/>
    <property type="match status" value="1"/>
</dbReference>
<reference evidence="16" key="1">
    <citation type="submission" date="2016-08" db="EMBL/GenBank/DDBJ databases">
        <authorList>
            <person name="Varghese N."/>
            <person name="Submissions Spin"/>
        </authorList>
    </citation>
    <scope>NUCLEOTIDE SEQUENCE [LARGE SCALE GENOMIC DNA]</scope>
    <source>
        <strain evidence="16">R-52791</strain>
    </source>
</reference>
<dbReference type="OrthoDB" id="9803641at2"/>
<evidence type="ECO:0000313" key="15">
    <source>
        <dbReference type="EMBL" id="SCC80089.1"/>
    </source>
</evidence>
<dbReference type="GO" id="GO:0005737">
    <property type="term" value="C:cytoplasm"/>
    <property type="evidence" value="ECO:0007669"/>
    <property type="project" value="UniProtKB-SubCell"/>
</dbReference>
<keyword evidence="3 10" id="KW-0677">Repeat</keyword>
<comment type="function">
    <text evidence="12">Part of a stress-induced multi-chaperone system, it is involved in the recovery of the cell from heat-induced damage, in cooperation with DnaK, DnaJ and GrpE.</text>
</comment>
<dbReference type="Pfam" id="PF07724">
    <property type="entry name" value="AAA_2"/>
    <property type="match status" value="1"/>
</dbReference>
<sequence length="877" mass="95669">MEQQFTTMAQEAIGDAIQSAAAAGNPQVDTLHVMDALLRQQNSVVTGLIGAAGGDQKVIGAAVRNALVALPSASGSSTSQPQASRQLTAALAQAEKEMQAMGDEYVSTEHLLIGIAASAPNESATILNNNGVTADALRKAVPGVRGGTKVTSPDAEGSYKALEKYSTDLTAQAKEGKLDPVIGRDQEIRRVIQILSRRTKNNPVLIGEPGVGKTAVVEGLAERIVAGDVPTTLQNKRLISLDLGSMVAGSKYRGEFEERLKAVLNEIKSANGEIITFIDEIHTIVGAGATEGSMDAGNMLKPMLARGELRLIGATTLDEYRENIEKDPALERRFQQVFVGEPSVEDTVAILRGLKQRYEAHHKVTIGDDALVAAATLSNRYISGRQLPDKAIDLVDEAAAHLRMELDSQPEEIDELQRRETRLEMEEMQLKKAEDPASKDRLRKLQSDLADTKEKLAGLKARWDEEKAGHNKVGDLRAQLDAKRVEADKFTREGNLEQASKILYGEVPAIQKQLDLAEQAADEDKEQGRETEPMVPDHVDADSVAGIVSEWTGIPVGRLMQGENEKLLHMEDFLGDRVIGQKEAIQAVSDAVRRSRAGISDPDRPTGSFLFLGPTGVGKTELAKALADFLFDDEKAMVRIDMSEYMEKGSVTRLIGAAPGYVGYEEGGQLTEAVRRRPYSVVLFDEVEKANPEVFDILLQVLDDGRLTDGQGRTVDFKNTILIMTSNLGSQFLVQPDLDDEAKKTAVMDAVHAHFKPEFINRLDELVIFHPLTREELGGIVDIQVKQVASRLTDRRITLEVTKGAKEWLANAGYDPAYGARPLRRLVQTEVGDQMARMLLSGKVHNGDTVLVDQTGGEHLELTTMPEDPLAEDHEEK</sequence>
<feature type="coiled-coil region" evidence="12">
    <location>
        <begin position="84"/>
        <end position="111"/>
    </location>
</feature>
<comment type="similarity">
    <text evidence="2 11">Belongs to the ClpA/ClpB family.</text>
</comment>
<dbReference type="InterPro" id="IPR019489">
    <property type="entry name" value="Clp_ATPase_C"/>
</dbReference>
<dbReference type="Gene3D" id="1.10.8.60">
    <property type="match status" value="1"/>
</dbReference>
<dbReference type="AlphaFoldDB" id="A0A1C4H526"/>
<dbReference type="Pfam" id="PF17871">
    <property type="entry name" value="AAA_lid_9"/>
    <property type="match status" value="1"/>
</dbReference>
<dbReference type="FunFam" id="3.40.50.300:FF:000025">
    <property type="entry name" value="ATP-dependent Clp protease subunit"/>
    <property type="match status" value="1"/>
</dbReference>
<dbReference type="Gene3D" id="1.10.1780.10">
    <property type="entry name" value="Clp, N-terminal domain"/>
    <property type="match status" value="1"/>
</dbReference>
<dbReference type="Pfam" id="PF00004">
    <property type="entry name" value="AAA"/>
    <property type="match status" value="1"/>
</dbReference>
<dbReference type="GO" id="GO:0006508">
    <property type="term" value="P:proteolysis"/>
    <property type="evidence" value="ECO:0007669"/>
    <property type="project" value="UniProtKB-KW"/>
</dbReference>
<dbReference type="SUPFAM" id="SSF81923">
    <property type="entry name" value="Double Clp-N motif"/>
    <property type="match status" value="1"/>
</dbReference>
<keyword evidence="6 12" id="KW-0346">Stress response</keyword>
<keyword evidence="4 11" id="KW-0547">Nucleotide-binding</keyword>
<dbReference type="InterPro" id="IPR028299">
    <property type="entry name" value="ClpA/B_CS2"/>
</dbReference>
<keyword evidence="7 12" id="KW-0175">Coiled coil</keyword>
<keyword evidence="15" id="KW-0378">Hydrolase</keyword>
<dbReference type="FunFam" id="3.40.50.300:FF:000120">
    <property type="entry name" value="ATP-dependent chaperone ClpB"/>
    <property type="match status" value="1"/>
</dbReference>
<dbReference type="GO" id="GO:0042026">
    <property type="term" value="P:protein refolding"/>
    <property type="evidence" value="ECO:0007669"/>
    <property type="project" value="UniProtKB-UniRule"/>
</dbReference>
<dbReference type="InterPro" id="IPR004176">
    <property type="entry name" value="Clp_R_N"/>
</dbReference>
<keyword evidence="16" id="KW-1185">Reference proteome</keyword>
<dbReference type="InterPro" id="IPR003959">
    <property type="entry name" value="ATPase_AAA_core"/>
</dbReference>
<dbReference type="RefSeq" id="WP_091847842.1">
    <property type="nucleotide sequence ID" value="NZ_FMBL01000002.1"/>
</dbReference>
<evidence type="ECO:0000256" key="8">
    <source>
        <dbReference type="ARBA" id="ARBA00023186"/>
    </source>
</evidence>
<dbReference type="PANTHER" id="PTHR11638:SF18">
    <property type="entry name" value="HEAT SHOCK PROTEIN 104"/>
    <property type="match status" value="1"/>
</dbReference>
<comment type="subunit">
    <text evidence="12">Homohexamer; The oligomerization is ATP-dependent.</text>
</comment>
<dbReference type="PRINTS" id="PR00300">
    <property type="entry name" value="CLPPROTEASEA"/>
</dbReference>
<comment type="subcellular location">
    <subcellularLocation>
        <location evidence="1 12">Cytoplasm</location>
    </subcellularLocation>
</comment>
<evidence type="ECO:0000256" key="11">
    <source>
        <dbReference type="RuleBase" id="RU004432"/>
    </source>
</evidence>
<dbReference type="GO" id="GO:0005524">
    <property type="term" value="F:ATP binding"/>
    <property type="evidence" value="ECO:0007669"/>
    <property type="project" value="UniProtKB-UniRule"/>
</dbReference>
<keyword evidence="5 11" id="KW-0067">ATP-binding</keyword>
<dbReference type="InterPro" id="IPR018368">
    <property type="entry name" value="ClpA/B_CS1"/>
</dbReference>
<dbReference type="Pfam" id="PF02861">
    <property type="entry name" value="Clp_N"/>
    <property type="match status" value="1"/>
</dbReference>
<evidence type="ECO:0000256" key="5">
    <source>
        <dbReference type="ARBA" id="ARBA00022840"/>
    </source>
</evidence>
<feature type="compositionally biased region" description="Basic and acidic residues" evidence="13">
    <location>
        <begin position="526"/>
        <end position="537"/>
    </location>
</feature>
<evidence type="ECO:0000256" key="7">
    <source>
        <dbReference type="ARBA" id="ARBA00023054"/>
    </source>
</evidence>
<evidence type="ECO:0000313" key="16">
    <source>
        <dbReference type="Proteomes" id="UP000242610"/>
    </source>
</evidence>
<evidence type="ECO:0000256" key="9">
    <source>
        <dbReference type="ARBA" id="ARBA00026057"/>
    </source>
</evidence>
<dbReference type="GO" id="GO:0016887">
    <property type="term" value="F:ATP hydrolysis activity"/>
    <property type="evidence" value="ECO:0007669"/>
    <property type="project" value="InterPro"/>
</dbReference>
<dbReference type="GO" id="GO:0008233">
    <property type="term" value="F:peptidase activity"/>
    <property type="evidence" value="ECO:0007669"/>
    <property type="project" value="UniProtKB-KW"/>
</dbReference>
<evidence type="ECO:0000256" key="10">
    <source>
        <dbReference type="PROSITE-ProRule" id="PRU01251"/>
    </source>
</evidence>
<comment type="subunit">
    <text evidence="9">Homohexamer. The oligomerization is ATP-dependent.</text>
</comment>
<dbReference type="InterPro" id="IPR027417">
    <property type="entry name" value="P-loop_NTPase"/>
</dbReference>
<dbReference type="Proteomes" id="UP000242610">
    <property type="component" value="Unassembled WGS sequence"/>
</dbReference>
<evidence type="ECO:0000256" key="12">
    <source>
        <dbReference type="RuleBase" id="RU362034"/>
    </source>
</evidence>
<dbReference type="EMBL" id="FMBL01000002">
    <property type="protein sequence ID" value="SCC80089.1"/>
    <property type="molecule type" value="Genomic_DNA"/>
</dbReference>
<dbReference type="InterPro" id="IPR050130">
    <property type="entry name" value="ClpA_ClpB"/>
</dbReference>
<dbReference type="CDD" id="cd00009">
    <property type="entry name" value="AAA"/>
    <property type="match status" value="1"/>
</dbReference>
<dbReference type="GO" id="GO:0034605">
    <property type="term" value="P:cellular response to heat"/>
    <property type="evidence" value="ECO:0007669"/>
    <property type="project" value="TreeGrafter"/>
</dbReference>
<organism evidence="15 16">
    <name type="scientific">Bifidobacterium commune</name>
    <dbReference type="NCBI Taxonomy" id="1505727"/>
    <lineage>
        <taxon>Bacteria</taxon>
        <taxon>Bacillati</taxon>
        <taxon>Actinomycetota</taxon>
        <taxon>Actinomycetes</taxon>
        <taxon>Bifidobacteriales</taxon>
        <taxon>Bifidobacteriaceae</taxon>
        <taxon>Bifidobacterium</taxon>
    </lineage>
</organism>
<dbReference type="InterPro" id="IPR036628">
    <property type="entry name" value="Clp_N_dom_sf"/>
</dbReference>
<accession>A0A1C4H526</accession>
<dbReference type="InterPro" id="IPR003593">
    <property type="entry name" value="AAA+_ATPase"/>
</dbReference>
<evidence type="ECO:0000256" key="4">
    <source>
        <dbReference type="ARBA" id="ARBA00022741"/>
    </source>
</evidence>
<dbReference type="NCBIfam" id="TIGR03346">
    <property type="entry name" value="chaperone_ClpB"/>
    <property type="match status" value="1"/>
</dbReference>
<feature type="coiled-coil region" evidence="12">
    <location>
        <begin position="399"/>
        <end position="462"/>
    </location>
</feature>
<evidence type="ECO:0000256" key="6">
    <source>
        <dbReference type="ARBA" id="ARBA00023016"/>
    </source>
</evidence>